<protein>
    <submittedName>
        <fullName evidence="3">Uncharacterized protein</fullName>
    </submittedName>
</protein>
<reference evidence="3" key="1">
    <citation type="submission" date="2021-02" db="EMBL/GenBank/DDBJ databases">
        <authorList>
            <person name="Palmer J.M."/>
        </authorList>
    </citation>
    <scope>NUCLEOTIDE SEQUENCE</scope>
    <source>
        <strain evidence="3">SCRP734</strain>
    </source>
</reference>
<keyword evidence="2" id="KW-0472">Membrane</keyword>
<gene>
    <name evidence="3" type="ORF">PHYPSEUDO_005992</name>
</gene>
<accession>A0A8T1VMU9</accession>
<keyword evidence="2" id="KW-0812">Transmembrane</keyword>
<feature type="transmembrane region" description="Helical" evidence="2">
    <location>
        <begin position="108"/>
        <end position="128"/>
    </location>
</feature>
<feature type="transmembrane region" description="Helical" evidence="2">
    <location>
        <begin position="12"/>
        <end position="32"/>
    </location>
</feature>
<feature type="compositionally biased region" description="Low complexity" evidence="1">
    <location>
        <begin position="239"/>
        <end position="248"/>
    </location>
</feature>
<dbReference type="AlphaFoldDB" id="A0A8T1VMU9"/>
<evidence type="ECO:0000256" key="2">
    <source>
        <dbReference type="SAM" id="Phobius"/>
    </source>
</evidence>
<evidence type="ECO:0000256" key="1">
    <source>
        <dbReference type="SAM" id="MobiDB-lite"/>
    </source>
</evidence>
<feature type="transmembrane region" description="Helical" evidence="2">
    <location>
        <begin position="184"/>
        <end position="203"/>
    </location>
</feature>
<evidence type="ECO:0000313" key="3">
    <source>
        <dbReference type="EMBL" id="KAG7381489.1"/>
    </source>
</evidence>
<comment type="caution">
    <text evidence="3">The sequence shown here is derived from an EMBL/GenBank/DDBJ whole genome shotgun (WGS) entry which is preliminary data.</text>
</comment>
<dbReference type="EMBL" id="JAGDFM010000244">
    <property type="protein sequence ID" value="KAG7381489.1"/>
    <property type="molecule type" value="Genomic_DNA"/>
</dbReference>
<name>A0A8T1VMU9_9STRA</name>
<dbReference type="OrthoDB" id="163552at2759"/>
<feature type="region of interest" description="Disordered" evidence="1">
    <location>
        <begin position="222"/>
        <end position="248"/>
    </location>
</feature>
<feature type="transmembrane region" description="Helical" evidence="2">
    <location>
        <begin position="140"/>
        <end position="164"/>
    </location>
</feature>
<keyword evidence="2" id="KW-1133">Transmembrane helix</keyword>
<organism evidence="3 4">
    <name type="scientific">Phytophthora pseudosyringae</name>
    <dbReference type="NCBI Taxonomy" id="221518"/>
    <lineage>
        <taxon>Eukaryota</taxon>
        <taxon>Sar</taxon>
        <taxon>Stramenopiles</taxon>
        <taxon>Oomycota</taxon>
        <taxon>Peronosporomycetes</taxon>
        <taxon>Peronosporales</taxon>
        <taxon>Peronosporaceae</taxon>
        <taxon>Phytophthora</taxon>
    </lineage>
</organism>
<dbReference type="Proteomes" id="UP000694044">
    <property type="component" value="Unassembled WGS sequence"/>
</dbReference>
<sequence length="263" mass="28729">MRRRQHRQFGLPNANQILLCMVVCALLFFSLLRRHWLQFGEDPDVHASLKSVYIVGEGSTDSKSWGQFCADDSFAMNIPGTNRTTTVVNMQDGAVLCQEHTGGMVPTLMTWVLAVALSGALLSTLLALYLQLGNPTREMVFWIGMAPGILLFGTGTFGFDAVLGSTSLLLWQRFYLRFDNGDCFSITVAATVIAYAVAISMAIRWRWPGICAVPNEQQALGSRSYGDHLPPRRGRRRGSAATAATVTSTPAHDLESAAVPLNC</sequence>
<keyword evidence="4" id="KW-1185">Reference proteome</keyword>
<proteinExistence type="predicted"/>
<evidence type="ECO:0000313" key="4">
    <source>
        <dbReference type="Proteomes" id="UP000694044"/>
    </source>
</evidence>